<keyword evidence="3" id="KW-1185">Reference proteome</keyword>
<protein>
    <submittedName>
        <fullName evidence="2">Uncharacterized protein</fullName>
    </submittedName>
</protein>
<name>A0AAV0I8M8_9ROSI</name>
<gene>
    <name evidence="2" type="ORF">LITE_LOCUS7968</name>
</gene>
<evidence type="ECO:0000313" key="3">
    <source>
        <dbReference type="Proteomes" id="UP001154282"/>
    </source>
</evidence>
<proteinExistence type="predicted"/>
<accession>A0AAV0I8M8</accession>
<evidence type="ECO:0000313" key="2">
    <source>
        <dbReference type="EMBL" id="CAI0393529.1"/>
    </source>
</evidence>
<feature type="transmembrane region" description="Helical" evidence="1">
    <location>
        <begin position="20"/>
        <end position="40"/>
    </location>
</feature>
<evidence type="ECO:0000256" key="1">
    <source>
        <dbReference type="SAM" id="Phobius"/>
    </source>
</evidence>
<sequence length="66" mass="7639">MLINKSYSEETEWVKLKFPAQVVIIYLIAPSLIFIGWITLPTLPTSVLETPKPNSRRLQHTQTIWS</sequence>
<dbReference type="AlphaFoldDB" id="A0AAV0I8M8"/>
<reference evidence="2" key="1">
    <citation type="submission" date="2022-08" db="EMBL/GenBank/DDBJ databases">
        <authorList>
            <person name="Gutierrez-Valencia J."/>
        </authorList>
    </citation>
    <scope>NUCLEOTIDE SEQUENCE</scope>
</reference>
<organism evidence="2 3">
    <name type="scientific">Linum tenue</name>
    <dbReference type="NCBI Taxonomy" id="586396"/>
    <lineage>
        <taxon>Eukaryota</taxon>
        <taxon>Viridiplantae</taxon>
        <taxon>Streptophyta</taxon>
        <taxon>Embryophyta</taxon>
        <taxon>Tracheophyta</taxon>
        <taxon>Spermatophyta</taxon>
        <taxon>Magnoliopsida</taxon>
        <taxon>eudicotyledons</taxon>
        <taxon>Gunneridae</taxon>
        <taxon>Pentapetalae</taxon>
        <taxon>rosids</taxon>
        <taxon>fabids</taxon>
        <taxon>Malpighiales</taxon>
        <taxon>Linaceae</taxon>
        <taxon>Linum</taxon>
    </lineage>
</organism>
<comment type="caution">
    <text evidence="2">The sequence shown here is derived from an EMBL/GenBank/DDBJ whole genome shotgun (WGS) entry which is preliminary data.</text>
</comment>
<dbReference type="Proteomes" id="UP001154282">
    <property type="component" value="Unassembled WGS sequence"/>
</dbReference>
<dbReference type="EMBL" id="CAMGYJ010000003">
    <property type="protein sequence ID" value="CAI0393529.1"/>
    <property type="molecule type" value="Genomic_DNA"/>
</dbReference>
<keyword evidence="1" id="KW-0472">Membrane</keyword>
<keyword evidence="1" id="KW-1133">Transmembrane helix</keyword>
<keyword evidence="1" id="KW-0812">Transmembrane</keyword>